<accession>A0AAF0Q5H0</accession>
<dbReference type="AlphaFoldDB" id="A0AAF0Q5H0"/>
<evidence type="ECO:0000313" key="1">
    <source>
        <dbReference type="EMBL" id="WMV13729.1"/>
    </source>
</evidence>
<organism evidence="1 2">
    <name type="scientific">Solanum verrucosum</name>
    <dbReference type="NCBI Taxonomy" id="315347"/>
    <lineage>
        <taxon>Eukaryota</taxon>
        <taxon>Viridiplantae</taxon>
        <taxon>Streptophyta</taxon>
        <taxon>Embryophyta</taxon>
        <taxon>Tracheophyta</taxon>
        <taxon>Spermatophyta</taxon>
        <taxon>Magnoliopsida</taxon>
        <taxon>eudicotyledons</taxon>
        <taxon>Gunneridae</taxon>
        <taxon>Pentapetalae</taxon>
        <taxon>asterids</taxon>
        <taxon>lamiids</taxon>
        <taxon>Solanales</taxon>
        <taxon>Solanaceae</taxon>
        <taxon>Solanoideae</taxon>
        <taxon>Solaneae</taxon>
        <taxon>Solanum</taxon>
    </lineage>
</organism>
<keyword evidence="2" id="KW-1185">Reference proteome</keyword>
<sequence length="79" mass="9328">MNPPKFYGSKVKEDPQRFIDEVYKVLAIMGVYMEEKVELATYQLKDVSQVWYDKWKGERPVGASLVEWELFGSAFLDRF</sequence>
<dbReference type="Proteomes" id="UP001234989">
    <property type="component" value="Chromosome 2"/>
</dbReference>
<proteinExistence type="predicted"/>
<evidence type="ECO:0000313" key="2">
    <source>
        <dbReference type="Proteomes" id="UP001234989"/>
    </source>
</evidence>
<evidence type="ECO:0008006" key="3">
    <source>
        <dbReference type="Google" id="ProtNLM"/>
    </source>
</evidence>
<reference evidence="1" key="1">
    <citation type="submission" date="2023-08" db="EMBL/GenBank/DDBJ databases">
        <title>A de novo genome assembly of Solanum verrucosum Schlechtendal, a Mexican diploid species geographically isolated from the other diploid A-genome species in potato relatives.</title>
        <authorList>
            <person name="Hosaka K."/>
        </authorList>
    </citation>
    <scope>NUCLEOTIDE SEQUENCE</scope>
    <source>
        <tissue evidence="1">Young leaves</tissue>
    </source>
</reference>
<feature type="non-terminal residue" evidence="1">
    <location>
        <position position="79"/>
    </location>
</feature>
<protein>
    <recommendedName>
        <fullName evidence="3">Gag-pol polyprotein</fullName>
    </recommendedName>
</protein>
<dbReference type="EMBL" id="CP133613">
    <property type="protein sequence ID" value="WMV13729.1"/>
    <property type="molecule type" value="Genomic_DNA"/>
</dbReference>
<name>A0AAF0Q5H0_SOLVR</name>
<gene>
    <name evidence="1" type="ORF">MTR67_007114</name>
</gene>